<dbReference type="AlphaFoldDB" id="A0A5C3NJP3"/>
<keyword evidence="2" id="KW-1185">Reference proteome</keyword>
<dbReference type="EMBL" id="ML213503">
    <property type="protein sequence ID" value="TFK56696.1"/>
    <property type="molecule type" value="Genomic_DNA"/>
</dbReference>
<dbReference type="Proteomes" id="UP000305948">
    <property type="component" value="Unassembled WGS sequence"/>
</dbReference>
<sequence>MGYVAWSEHVYFIDLEDSKVQVNQVFYPQEVNSTIRTGILQYCAGLVDELQCMAS</sequence>
<organism evidence="1 2">
    <name type="scientific">Heliocybe sulcata</name>
    <dbReference type="NCBI Taxonomy" id="5364"/>
    <lineage>
        <taxon>Eukaryota</taxon>
        <taxon>Fungi</taxon>
        <taxon>Dikarya</taxon>
        <taxon>Basidiomycota</taxon>
        <taxon>Agaricomycotina</taxon>
        <taxon>Agaricomycetes</taxon>
        <taxon>Gloeophyllales</taxon>
        <taxon>Gloeophyllaceae</taxon>
        <taxon>Heliocybe</taxon>
    </lineage>
</organism>
<reference evidence="1 2" key="1">
    <citation type="journal article" date="2019" name="Nat. Ecol. Evol.">
        <title>Megaphylogeny resolves global patterns of mushroom evolution.</title>
        <authorList>
            <person name="Varga T."/>
            <person name="Krizsan K."/>
            <person name="Foldi C."/>
            <person name="Dima B."/>
            <person name="Sanchez-Garcia M."/>
            <person name="Sanchez-Ramirez S."/>
            <person name="Szollosi G.J."/>
            <person name="Szarkandi J.G."/>
            <person name="Papp V."/>
            <person name="Albert L."/>
            <person name="Andreopoulos W."/>
            <person name="Angelini C."/>
            <person name="Antonin V."/>
            <person name="Barry K.W."/>
            <person name="Bougher N.L."/>
            <person name="Buchanan P."/>
            <person name="Buyck B."/>
            <person name="Bense V."/>
            <person name="Catcheside P."/>
            <person name="Chovatia M."/>
            <person name="Cooper J."/>
            <person name="Damon W."/>
            <person name="Desjardin D."/>
            <person name="Finy P."/>
            <person name="Geml J."/>
            <person name="Haridas S."/>
            <person name="Hughes K."/>
            <person name="Justo A."/>
            <person name="Karasinski D."/>
            <person name="Kautmanova I."/>
            <person name="Kiss B."/>
            <person name="Kocsube S."/>
            <person name="Kotiranta H."/>
            <person name="LaButti K.M."/>
            <person name="Lechner B.E."/>
            <person name="Liimatainen K."/>
            <person name="Lipzen A."/>
            <person name="Lukacs Z."/>
            <person name="Mihaltcheva S."/>
            <person name="Morgado L.N."/>
            <person name="Niskanen T."/>
            <person name="Noordeloos M.E."/>
            <person name="Ohm R.A."/>
            <person name="Ortiz-Santana B."/>
            <person name="Ovrebo C."/>
            <person name="Racz N."/>
            <person name="Riley R."/>
            <person name="Savchenko A."/>
            <person name="Shiryaev A."/>
            <person name="Soop K."/>
            <person name="Spirin V."/>
            <person name="Szebenyi C."/>
            <person name="Tomsovsky M."/>
            <person name="Tulloss R.E."/>
            <person name="Uehling J."/>
            <person name="Grigoriev I.V."/>
            <person name="Vagvolgyi C."/>
            <person name="Papp T."/>
            <person name="Martin F.M."/>
            <person name="Miettinen O."/>
            <person name="Hibbett D.S."/>
            <person name="Nagy L.G."/>
        </authorList>
    </citation>
    <scope>NUCLEOTIDE SEQUENCE [LARGE SCALE GENOMIC DNA]</scope>
    <source>
        <strain evidence="1 2">OMC1185</strain>
    </source>
</reference>
<evidence type="ECO:0000313" key="1">
    <source>
        <dbReference type="EMBL" id="TFK56696.1"/>
    </source>
</evidence>
<name>A0A5C3NJP3_9AGAM</name>
<accession>A0A5C3NJP3</accession>
<gene>
    <name evidence="1" type="ORF">OE88DRAFT_1650119</name>
</gene>
<proteinExistence type="predicted"/>
<protein>
    <submittedName>
        <fullName evidence="1">Uncharacterized protein</fullName>
    </submittedName>
</protein>
<evidence type="ECO:0000313" key="2">
    <source>
        <dbReference type="Proteomes" id="UP000305948"/>
    </source>
</evidence>